<dbReference type="RefSeq" id="XP_071934392.1">
    <property type="nucleotide sequence ID" value="XM_072078291.1"/>
</dbReference>
<evidence type="ECO:0000313" key="8">
    <source>
        <dbReference type="Proteomes" id="UP001652660"/>
    </source>
</evidence>
<evidence type="ECO:0000256" key="6">
    <source>
        <dbReference type="RuleBase" id="RU363132"/>
    </source>
</evidence>
<proteinExistence type="predicted"/>
<keyword evidence="5 6" id="KW-0472">Membrane</keyword>
<evidence type="ECO:0000256" key="2">
    <source>
        <dbReference type="ARBA" id="ARBA00022692"/>
    </source>
</evidence>
<evidence type="ECO:0000259" key="7">
    <source>
        <dbReference type="PROSITE" id="PS50845"/>
    </source>
</evidence>
<protein>
    <recommendedName>
        <fullName evidence="6">Reticulon-like protein</fullName>
    </recommendedName>
</protein>
<gene>
    <name evidence="9" type="primary">LOC113730255</name>
</gene>
<keyword evidence="8" id="KW-1185">Reference proteome</keyword>
<sequence>MMMATLQLFLENLMENSDDPCDVVVNGDENNRHDSVPSTSTSSSYKLFGRQRSVHQMMGGGKAADVILWRRRRVSCGLMMVATVAWFLFERSGLSFLSVCCDILLILIVLRFLRANYAVLRERQLQSLPELVLSEEMVNNAAASFRAKVNYMLLMAHDITLGKDFRVFFKVVIALWLLSVIGSLISFCTLAYIGTIIFITLPALYDKFEDRVDRYAGVIHQKFSKHYKIVDESVISRIPRNLRRHKDL</sequence>
<name>A0ABM4WRJ3_COFAR</name>
<evidence type="ECO:0000256" key="5">
    <source>
        <dbReference type="ARBA" id="ARBA00023136"/>
    </source>
</evidence>
<evidence type="ECO:0000256" key="1">
    <source>
        <dbReference type="ARBA" id="ARBA00004477"/>
    </source>
</evidence>
<dbReference type="Proteomes" id="UP001652660">
    <property type="component" value="Chromosome 2e"/>
</dbReference>
<dbReference type="GeneID" id="113730255"/>
<evidence type="ECO:0000256" key="4">
    <source>
        <dbReference type="ARBA" id="ARBA00022989"/>
    </source>
</evidence>
<evidence type="ECO:0000256" key="3">
    <source>
        <dbReference type="ARBA" id="ARBA00022824"/>
    </source>
</evidence>
<keyword evidence="4 6" id="KW-1133">Transmembrane helix</keyword>
<accession>A0ABM4WRJ3</accession>
<feature type="transmembrane region" description="Helical" evidence="6">
    <location>
        <begin position="72"/>
        <end position="89"/>
    </location>
</feature>
<feature type="domain" description="Reticulon" evidence="7">
    <location>
        <begin position="63"/>
        <end position="248"/>
    </location>
</feature>
<organism evidence="8 9">
    <name type="scientific">Coffea arabica</name>
    <name type="common">Arabian coffee</name>
    <dbReference type="NCBI Taxonomy" id="13443"/>
    <lineage>
        <taxon>Eukaryota</taxon>
        <taxon>Viridiplantae</taxon>
        <taxon>Streptophyta</taxon>
        <taxon>Embryophyta</taxon>
        <taxon>Tracheophyta</taxon>
        <taxon>Spermatophyta</taxon>
        <taxon>Magnoliopsida</taxon>
        <taxon>eudicotyledons</taxon>
        <taxon>Gunneridae</taxon>
        <taxon>Pentapetalae</taxon>
        <taxon>asterids</taxon>
        <taxon>lamiids</taxon>
        <taxon>Gentianales</taxon>
        <taxon>Rubiaceae</taxon>
        <taxon>Ixoroideae</taxon>
        <taxon>Gardenieae complex</taxon>
        <taxon>Bertiereae - Coffeeae clade</taxon>
        <taxon>Coffeeae</taxon>
        <taxon>Coffea</taxon>
    </lineage>
</organism>
<dbReference type="PANTHER" id="PTHR10994:SF67">
    <property type="entry name" value="RETICULON-LIKE PROTEIN B16"/>
    <property type="match status" value="1"/>
</dbReference>
<evidence type="ECO:0000313" key="9">
    <source>
        <dbReference type="RefSeq" id="XP_071934392.1"/>
    </source>
</evidence>
<feature type="transmembrane region" description="Helical" evidence="6">
    <location>
        <begin position="95"/>
        <end position="113"/>
    </location>
</feature>
<feature type="transmembrane region" description="Helical" evidence="6">
    <location>
        <begin position="172"/>
        <end position="205"/>
    </location>
</feature>
<dbReference type="PROSITE" id="PS50845">
    <property type="entry name" value="RETICULON"/>
    <property type="match status" value="1"/>
</dbReference>
<keyword evidence="3 6" id="KW-0256">Endoplasmic reticulum</keyword>
<dbReference type="Pfam" id="PF02453">
    <property type="entry name" value="Reticulon"/>
    <property type="match status" value="1"/>
</dbReference>
<dbReference type="InterPro" id="IPR003388">
    <property type="entry name" value="Reticulon"/>
</dbReference>
<comment type="subcellular location">
    <subcellularLocation>
        <location evidence="1 6">Endoplasmic reticulum membrane</location>
        <topology evidence="1 6">Multi-pass membrane protein</topology>
    </subcellularLocation>
</comment>
<dbReference type="InterPro" id="IPR045064">
    <property type="entry name" value="Reticulon-like"/>
</dbReference>
<keyword evidence="2 6" id="KW-0812">Transmembrane</keyword>
<dbReference type="PANTHER" id="PTHR10994">
    <property type="entry name" value="RETICULON"/>
    <property type="match status" value="1"/>
</dbReference>
<reference evidence="9" key="1">
    <citation type="submission" date="2025-08" db="UniProtKB">
        <authorList>
            <consortium name="RefSeq"/>
        </authorList>
    </citation>
    <scope>IDENTIFICATION</scope>
    <source>
        <tissue evidence="9">Leaves</tissue>
    </source>
</reference>